<keyword evidence="3" id="KW-1185">Reference proteome</keyword>
<organism evidence="2 3">
    <name type="scientific">Dactylonectria estremocensis</name>
    <dbReference type="NCBI Taxonomy" id="1079267"/>
    <lineage>
        <taxon>Eukaryota</taxon>
        <taxon>Fungi</taxon>
        <taxon>Dikarya</taxon>
        <taxon>Ascomycota</taxon>
        <taxon>Pezizomycotina</taxon>
        <taxon>Sordariomycetes</taxon>
        <taxon>Hypocreomycetidae</taxon>
        <taxon>Hypocreales</taxon>
        <taxon>Nectriaceae</taxon>
        <taxon>Dactylonectria</taxon>
    </lineage>
</organism>
<dbReference type="AlphaFoldDB" id="A0A9P9FD73"/>
<evidence type="ECO:0000313" key="2">
    <source>
        <dbReference type="EMBL" id="KAH7157828.1"/>
    </source>
</evidence>
<sequence length="246" mass="27171">MHCLFENLDQVDHSIMPPPTPPDSVTNFPHLTLGSRPALTGLVPRPDPPRRVPLGYLDVITPPGGAQAADLLTNPLETRGNGCSGHQYRNTDSRAFCLSMRSRSYRHLNRVPTDADNAISGNTAPKDRVSDDSNASEEILSDGSSDALVALPKHAPIEDKAYKTHSEQAQQTRPSRAGTLSNAWLAFLNRNRDKDEAHANDAEGSESEAGKRGTGLLSFERRTRIERWRQGCVHGATMEYKEWHRD</sequence>
<feature type="region of interest" description="Disordered" evidence="1">
    <location>
        <begin position="195"/>
        <end position="216"/>
    </location>
</feature>
<reference evidence="2" key="1">
    <citation type="journal article" date="2021" name="Nat. Commun.">
        <title>Genetic determinants of endophytism in the Arabidopsis root mycobiome.</title>
        <authorList>
            <person name="Mesny F."/>
            <person name="Miyauchi S."/>
            <person name="Thiergart T."/>
            <person name="Pickel B."/>
            <person name="Atanasova L."/>
            <person name="Karlsson M."/>
            <person name="Huettel B."/>
            <person name="Barry K.W."/>
            <person name="Haridas S."/>
            <person name="Chen C."/>
            <person name="Bauer D."/>
            <person name="Andreopoulos W."/>
            <person name="Pangilinan J."/>
            <person name="LaButti K."/>
            <person name="Riley R."/>
            <person name="Lipzen A."/>
            <person name="Clum A."/>
            <person name="Drula E."/>
            <person name="Henrissat B."/>
            <person name="Kohler A."/>
            <person name="Grigoriev I.V."/>
            <person name="Martin F.M."/>
            <person name="Hacquard S."/>
        </authorList>
    </citation>
    <scope>NUCLEOTIDE SEQUENCE</scope>
    <source>
        <strain evidence="2">MPI-CAGE-AT-0021</strain>
    </source>
</reference>
<protein>
    <submittedName>
        <fullName evidence="2">Uncharacterized protein</fullName>
    </submittedName>
</protein>
<gene>
    <name evidence="2" type="ORF">B0J13DRAFT_181935</name>
</gene>
<dbReference type="Proteomes" id="UP000717696">
    <property type="component" value="Unassembled WGS sequence"/>
</dbReference>
<feature type="region of interest" description="Disordered" evidence="1">
    <location>
        <begin position="108"/>
        <end position="148"/>
    </location>
</feature>
<accession>A0A9P9FD73</accession>
<dbReference type="EMBL" id="JAGMUU010000003">
    <property type="protein sequence ID" value="KAH7157828.1"/>
    <property type="molecule type" value="Genomic_DNA"/>
</dbReference>
<evidence type="ECO:0000256" key="1">
    <source>
        <dbReference type="SAM" id="MobiDB-lite"/>
    </source>
</evidence>
<evidence type="ECO:0000313" key="3">
    <source>
        <dbReference type="Proteomes" id="UP000717696"/>
    </source>
</evidence>
<name>A0A9P9FD73_9HYPO</name>
<comment type="caution">
    <text evidence="2">The sequence shown here is derived from an EMBL/GenBank/DDBJ whole genome shotgun (WGS) entry which is preliminary data.</text>
</comment>
<proteinExistence type="predicted"/>